<evidence type="ECO:0000313" key="3">
    <source>
        <dbReference type="Proteomes" id="UP000193689"/>
    </source>
</evidence>
<feature type="compositionally biased region" description="Polar residues" evidence="1">
    <location>
        <begin position="129"/>
        <end position="144"/>
    </location>
</feature>
<dbReference type="InParanoid" id="A0A1Y2DPU8"/>
<comment type="caution">
    <text evidence="2">The sequence shown here is derived from an EMBL/GenBank/DDBJ whole genome shotgun (WGS) entry which is preliminary data.</text>
</comment>
<evidence type="ECO:0000313" key="2">
    <source>
        <dbReference type="EMBL" id="ORY61312.1"/>
    </source>
</evidence>
<evidence type="ECO:0000256" key="1">
    <source>
        <dbReference type="SAM" id="MobiDB-lite"/>
    </source>
</evidence>
<dbReference type="RefSeq" id="XP_040713389.1">
    <property type="nucleotide sequence ID" value="XM_040854717.1"/>
</dbReference>
<dbReference type="GeneID" id="63770929"/>
<gene>
    <name evidence="2" type="ORF">BCR38DRAFT_31706</name>
</gene>
<reference evidence="2 3" key="1">
    <citation type="submission" date="2016-07" db="EMBL/GenBank/DDBJ databases">
        <title>Pervasive Adenine N6-methylation of Active Genes in Fungi.</title>
        <authorList>
            <consortium name="DOE Joint Genome Institute"/>
            <person name="Mondo S.J."/>
            <person name="Dannebaum R.O."/>
            <person name="Kuo R.C."/>
            <person name="Labutti K."/>
            <person name="Haridas S."/>
            <person name="Kuo A."/>
            <person name="Salamov A."/>
            <person name="Ahrendt S.R."/>
            <person name="Lipzen A."/>
            <person name="Sullivan W."/>
            <person name="Andreopoulos W.B."/>
            <person name="Clum A."/>
            <person name="Lindquist E."/>
            <person name="Daum C."/>
            <person name="Ramamoorthy G.K."/>
            <person name="Gryganskyi A."/>
            <person name="Culley D."/>
            <person name="Magnuson J.K."/>
            <person name="James T.Y."/>
            <person name="O'Malley M.A."/>
            <person name="Stajich J.E."/>
            <person name="Spatafora J.W."/>
            <person name="Visel A."/>
            <person name="Grigoriev I.V."/>
        </authorList>
    </citation>
    <scope>NUCLEOTIDE SEQUENCE [LARGE SCALE GENOMIC DNA]</scope>
    <source>
        <strain evidence="2 3">CBS 129021</strain>
    </source>
</reference>
<accession>A0A1Y2DPU8</accession>
<sequence>MSLSAPSPPLLLTKRLTSFLRSNLSPQIHTALLATLSGKLLAHASAQSVSILRTQCTIASSIWAVYSAPAAREAIPEAIPPHFSSMSHRDPTPSAVTIQLTGAVLVVRKLRCGLLFICIGPAPEGAEQEASTQSHGQAVQTPQLTGDALPIPTVGSPSEVESVTSVGAATTTSVTTTASISTAGAVLMRRQTEELARWLDDKLGGLGIPDEGPGMEGRQ</sequence>
<dbReference type="EMBL" id="MCFJ01000010">
    <property type="protein sequence ID" value="ORY61312.1"/>
    <property type="molecule type" value="Genomic_DNA"/>
</dbReference>
<name>A0A1Y2DPU8_9PEZI</name>
<feature type="compositionally biased region" description="Low complexity" evidence="1">
    <location>
        <begin position="160"/>
        <end position="171"/>
    </location>
</feature>
<organism evidence="2 3">
    <name type="scientific">Pseudomassariella vexata</name>
    <dbReference type="NCBI Taxonomy" id="1141098"/>
    <lineage>
        <taxon>Eukaryota</taxon>
        <taxon>Fungi</taxon>
        <taxon>Dikarya</taxon>
        <taxon>Ascomycota</taxon>
        <taxon>Pezizomycotina</taxon>
        <taxon>Sordariomycetes</taxon>
        <taxon>Xylariomycetidae</taxon>
        <taxon>Amphisphaeriales</taxon>
        <taxon>Pseudomassariaceae</taxon>
        <taxon>Pseudomassariella</taxon>
    </lineage>
</organism>
<keyword evidence="3" id="KW-1185">Reference proteome</keyword>
<dbReference type="STRING" id="1141098.A0A1Y2DPU8"/>
<dbReference type="OrthoDB" id="271745at2759"/>
<dbReference type="AlphaFoldDB" id="A0A1Y2DPU8"/>
<feature type="region of interest" description="Disordered" evidence="1">
    <location>
        <begin position="128"/>
        <end position="171"/>
    </location>
</feature>
<proteinExistence type="predicted"/>
<dbReference type="Proteomes" id="UP000193689">
    <property type="component" value="Unassembled WGS sequence"/>
</dbReference>
<protein>
    <submittedName>
        <fullName evidence="2">Uncharacterized protein</fullName>
    </submittedName>
</protein>
<dbReference type="Gene3D" id="3.30.450.30">
    <property type="entry name" value="Dynein light chain 2a, cytoplasmic"/>
    <property type="match status" value="1"/>
</dbReference>